<gene>
    <name evidence="4" type="ORF">DV701_12900</name>
</gene>
<keyword evidence="2" id="KW-1133">Transmembrane helix</keyword>
<feature type="transmembrane region" description="Helical" evidence="2">
    <location>
        <begin position="60"/>
        <end position="78"/>
    </location>
</feature>
<dbReference type="GO" id="GO:0016020">
    <property type="term" value="C:membrane"/>
    <property type="evidence" value="ECO:0007669"/>
    <property type="project" value="TreeGrafter"/>
</dbReference>
<dbReference type="AlphaFoldDB" id="A0A345NPD6"/>
<keyword evidence="2" id="KW-0472">Membrane</keyword>
<dbReference type="EMBL" id="CP031229">
    <property type="protein sequence ID" value="AXH96894.1"/>
    <property type="molecule type" value="Genomic_DNA"/>
</dbReference>
<dbReference type="Pfam" id="PF01757">
    <property type="entry name" value="Acyl_transf_3"/>
    <property type="match status" value="1"/>
</dbReference>
<accession>A0A345NPD6</accession>
<feature type="transmembrane region" description="Helical" evidence="2">
    <location>
        <begin position="325"/>
        <end position="347"/>
    </location>
</feature>
<evidence type="ECO:0000256" key="1">
    <source>
        <dbReference type="SAM" id="MobiDB-lite"/>
    </source>
</evidence>
<evidence type="ECO:0000256" key="2">
    <source>
        <dbReference type="SAM" id="Phobius"/>
    </source>
</evidence>
<keyword evidence="5" id="KW-1185">Reference proteome</keyword>
<keyword evidence="2" id="KW-0812">Transmembrane</keyword>
<organism evidence="4 5">
    <name type="scientific">Ornithinimicrobium avium</name>
    <dbReference type="NCBI Taxonomy" id="2283195"/>
    <lineage>
        <taxon>Bacteria</taxon>
        <taxon>Bacillati</taxon>
        <taxon>Actinomycetota</taxon>
        <taxon>Actinomycetes</taxon>
        <taxon>Micrococcales</taxon>
        <taxon>Ornithinimicrobiaceae</taxon>
        <taxon>Ornithinimicrobium</taxon>
    </lineage>
</organism>
<proteinExistence type="predicted"/>
<dbReference type="PANTHER" id="PTHR23028">
    <property type="entry name" value="ACETYLTRANSFERASE"/>
    <property type="match status" value="1"/>
</dbReference>
<protein>
    <submittedName>
        <fullName evidence="4">Acyltransferase</fullName>
    </submittedName>
</protein>
<feature type="transmembrane region" description="Helical" evidence="2">
    <location>
        <begin position="90"/>
        <end position="110"/>
    </location>
</feature>
<name>A0A345NPD6_9MICO</name>
<feature type="transmembrane region" description="Helical" evidence="2">
    <location>
        <begin position="300"/>
        <end position="319"/>
    </location>
</feature>
<dbReference type="GO" id="GO:0016747">
    <property type="term" value="F:acyltransferase activity, transferring groups other than amino-acyl groups"/>
    <property type="evidence" value="ECO:0007669"/>
    <property type="project" value="InterPro"/>
</dbReference>
<dbReference type="InterPro" id="IPR002656">
    <property type="entry name" value="Acyl_transf_3_dom"/>
</dbReference>
<dbReference type="Proteomes" id="UP000253790">
    <property type="component" value="Chromosome"/>
</dbReference>
<evidence type="ECO:0000313" key="4">
    <source>
        <dbReference type="EMBL" id="AXH96894.1"/>
    </source>
</evidence>
<dbReference type="KEGG" id="orn:DV701_12900"/>
<feature type="transmembrane region" description="Helical" evidence="2">
    <location>
        <begin position="149"/>
        <end position="169"/>
    </location>
</feature>
<feature type="transmembrane region" description="Helical" evidence="2">
    <location>
        <begin position="21"/>
        <end position="40"/>
    </location>
</feature>
<evidence type="ECO:0000259" key="3">
    <source>
        <dbReference type="Pfam" id="PF01757"/>
    </source>
</evidence>
<feature type="transmembrane region" description="Helical" evidence="2">
    <location>
        <begin position="261"/>
        <end position="280"/>
    </location>
</feature>
<reference evidence="4 5" key="1">
    <citation type="submission" date="2018-07" db="EMBL/GenBank/DDBJ databases">
        <title>Complete genome sequencing of Ornithinimicrobium sp. AMA3305.</title>
        <authorList>
            <person name="Bae J.-W."/>
        </authorList>
    </citation>
    <scope>NUCLEOTIDE SEQUENCE [LARGE SCALE GENOMIC DNA]</scope>
    <source>
        <strain evidence="4 5">AMA3305</strain>
    </source>
</reference>
<dbReference type="OrthoDB" id="9807745at2"/>
<feature type="region of interest" description="Disordered" evidence="1">
    <location>
        <begin position="358"/>
        <end position="377"/>
    </location>
</feature>
<keyword evidence="4" id="KW-0808">Transferase</keyword>
<feature type="transmembrane region" description="Helical" evidence="2">
    <location>
        <begin position="237"/>
        <end position="255"/>
    </location>
</feature>
<dbReference type="PANTHER" id="PTHR23028:SF53">
    <property type="entry name" value="ACYL_TRANSF_3 DOMAIN-CONTAINING PROTEIN"/>
    <property type="match status" value="1"/>
</dbReference>
<evidence type="ECO:0000313" key="5">
    <source>
        <dbReference type="Proteomes" id="UP000253790"/>
    </source>
</evidence>
<dbReference type="GO" id="GO:0009103">
    <property type="term" value="P:lipopolysaccharide biosynthetic process"/>
    <property type="evidence" value="ECO:0007669"/>
    <property type="project" value="TreeGrafter"/>
</dbReference>
<keyword evidence="4" id="KW-0012">Acyltransferase</keyword>
<dbReference type="InterPro" id="IPR050879">
    <property type="entry name" value="Acyltransferase_3"/>
</dbReference>
<sequence length="377" mass="40659">MGGTVTSPSPPPGRLTGIDTLRGLSAVAVLVCHIAGYWTFMSLPWKMPQLMALGAHGVDIFIVISGFVLFLPVVRAMGHLDSKQFYGRRAMRILPAYYLALAIAAVLAMGPRTWDLVVARQATLPELVLHILGIQTWFPGTLGSINGSLWSISLELHLYLVFPVLVAIWRRWGMTPLLVGSVALATVWTWSQSLGVSGPVGFGLGGIHALPSRLLQFVAGMWCATRLVSSQPLNTRHWALGMLVFGAAATLASTIQLNEVIIHLAWGGLGACLVLLMCAVRPTGQTVEISERFGERAYSFYLLHQPVLLVLGPVVALLPGWPVQLVVGGTGVFLLVTAFAALMYRYVELPTHQLGRRLFPSPSQRPAPAPGSRTGGY</sequence>
<feature type="domain" description="Acyltransferase 3" evidence="3">
    <location>
        <begin position="17"/>
        <end position="341"/>
    </location>
</feature>